<evidence type="ECO:0008006" key="4">
    <source>
        <dbReference type="Google" id="ProtNLM"/>
    </source>
</evidence>
<comment type="caution">
    <text evidence="2">The sequence shown here is derived from an EMBL/GenBank/DDBJ whole genome shotgun (WGS) entry which is preliminary data.</text>
</comment>
<keyword evidence="1" id="KW-0812">Transmembrane</keyword>
<name>A0ABS8HZC9_9FIRM</name>
<evidence type="ECO:0000313" key="3">
    <source>
        <dbReference type="Proteomes" id="UP001165492"/>
    </source>
</evidence>
<evidence type="ECO:0000313" key="2">
    <source>
        <dbReference type="EMBL" id="MCC5468495.1"/>
    </source>
</evidence>
<reference evidence="2" key="1">
    <citation type="submission" date="2021-11" db="EMBL/GenBank/DDBJ databases">
        <title>Description of a new species Pelosinus isolated from the bottom sediments of Lake Baikal.</title>
        <authorList>
            <person name="Zakharyuk A."/>
        </authorList>
    </citation>
    <scope>NUCLEOTIDE SEQUENCE</scope>
    <source>
        <strain evidence="2">Bkl1</strain>
    </source>
</reference>
<dbReference type="Proteomes" id="UP001165492">
    <property type="component" value="Unassembled WGS sequence"/>
</dbReference>
<dbReference type="EMBL" id="JAJHJB010000072">
    <property type="protein sequence ID" value="MCC5468495.1"/>
    <property type="molecule type" value="Genomic_DNA"/>
</dbReference>
<feature type="transmembrane region" description="Helical" evidence="1">
    <location>
        <begin position="47"/>
        <end position="66"/>
    </location>
</feature>
<gene>
    <name evidence="2" type="ORF">LMF89_24470</name>
</gene>
<keyword evidence="1" id="KW-1133">Transmembrane helix</keyword>
<sequence>MCVYRVYLTGVGSYSQRWPIEIFFRQSKGNFGLNSYQVRSAQAIDRILALIALTYLYCVIGTGNYCRLGHRLKEVRTASQRDKVAMIYQAAKNNVPLAEIFVKLKIA</sequence>
<organism evidence="2 3">
    <name type="scientific">Pelosinus baikalensis</name>
    <dbReference type="NCBI Taxonomy" id="2892015"/>
    <lineage>
        <taxon>Bacteria</taxon>
        <taxon>Bacillati</taxon>
        <taxon>Bacillota</taxon>
        <taxon>Negativicutes</taxon>
        <taxon>Selenomonadales</taxon>
        <taxon>Sporomusaceae</taxon>
        <taxon>Pelosinus</taxon>
    </lineage>
</organism>
<evidence type="ECO:0000256" key="1">
    <source>
        <dbReference type="SAM" id="Phobius"/>
    </source>
</evidence>
<keyword evidence="1" id="KW-0472">Membrane</keyword>
<protein>
    <recommendedName>
        <fullName evidence="4">Transposase</fullName>
    </recommendedName>
</protein>
<dbReference type="RefSeq" id="WP_229537385.1">
    <property type="nucleotide sequence ID" value="NZ_JAJHJB010000072.1"/>
</dbReference>
<dbReference type="InterPro" id="IPR012337">
    <property type="entry name" value="RNaseH-like_sf"/>
</dbReference>
<keyword evidence="3" id="KW-1185">Reference proteome</keyword>
<proteinExistence type="predicted"/>
<dbReference type="SUPFAM" id="SSF53098">
    <property type="entry name" value="Ribonuclease H-like"/>
    <property type="match status" value="1"/>
</dbReference>
<accession>A0ABS8HZC9</accession>